<sequence length="292" mass="32503">MPGARAPKSSPQKETRALEITKEQAEAAFKHCVEMIKKHDVDSYLTLLAMPNKVQPQIAAIMALNVELATIRDKVTIQGNDTSALYRLQFWREAVQAIYGQEQGKHVPRQPAAIALCAFAPNANPSLLESLISARQGTIGDRPFSNVIELENYGKSTTGALIRLQCEAFREKSQSADENPVLIEVAEQIGASYAIANLLRSTLPLLTRRVVLLPQDALSHHSVTPDNVYSKKKPDELRKVVKDLCLRSEQLYSEASKLGRKLNRQERLPVASFGARIDYILNTLEKACRNFL</sequence>
<evidence type="ECO:0000256" key="1">
    <source>
        <dbReference type="ARBA" id="ARBA00001805"/>
    </source>
</evidence>
<dbReference type="STRING" id="2018661.A0A2A2LQQ3"/>
<protein>
    <recommendedName>
        <fullName evidence="2">15-cis-phytoene synthase</fullName>
        <ecNumber evidence="2">2.5.1.32</ecNumber>
    </recommendedName>
</protein>
<keyword evidence="5" id="KW-1185">Reference proteome</keyword>
<dbReference type="Gene3D" id="1.10.600.10">
    <property type="entry name" value="Farnesyl Diphosphate Synthase"/>
    <property type="match status" value="1"/>
</dbReference>
<dbReference type="Proteomes" id="UP000218231">
    <property type="component" value="Unassembled WGS sequence"/>
</dbReference>
<comment type="caution">
    <text evidence="4">The sequence shown here is derived from an EMBL/GenBank/DDBJ whole genome shotgun (WGS) entry which is preliminary data.</text>
</comment>
<organism evidence="4 5">
    <name type="scientific">Diploscapter pachys</name>
    <dbReference type="NCBI Taxonomy" id="2018661"/>
    <lineage>
        <taxon>Eukaryota</taxon>
        <taxon>Metazoa</taxon>
        <taxon>Ecdysozoa</taxon>
        <taxon>Nematoda</taxon>
        <taxon>Chromadorea</taxon>
        <taxon>Rhabditida</taxon>
        <taxon>Rhabditina</taxon>
        <taxon>Rhabditomorpha</taxon>
        <taxon>Rhabditoidea</taxon>
        <taxon>Rhabditidae</taxon>
        <taxon>Diploscapter</taxon>
    </lineage>
</organism>
<keyword evidence="3" id="KW-0125">Carotenoid biosynthesis</keyword>
<evidence type="ECO:0000313" key="4">
    <source>
        <dbReference type="EMBL" id="PAV88572.1"/>
    </source>
</evidence>
<evidence type="ECO:0000256" key="2">
    <source>
        <dbReference type="ARBA" id="ARBA00012396"/>
    </source>
</evidence>
<reference evidence="4 5" key="1">
    <citation type="journal article" date="2017" name="Curr. Biol.">
        <title>Genome architecture and evolution of a unichromosomal asexual nematode.</title>
        <authorList>
            <person name="Fradin H."/>
            <person name="Zegar C."/>
            <person name="Gutwein M."/>
            <person name="Lucas J."/>
            <person name="Kovtun M."/>
            <person name="Corcoran D."/>
            <person name="Baugh L.R."/>
            <person name="Kiontke K."/>
            <person name="Gunsalus K."/>
            <person name="Fitch D.H."/>
            <person name="Piano F."/>
        </authorList>
    </citation>
    <scope>NUCLEOTIDE SEQUENCE [LARGE SCALE GENOMIC DNA]</scope>
    <source>
        <strain evidence="4">PF1309</strain>
    </source>
</reference>
<dbReference type="InterPro" id="IPR002060">
    <property type="entry name" value="Squ/phyt_synthse"/>
</dbReference>
<gene>
    <name evidence="4" type="ORF">WR25_14577</name>
</gene>
<dbReference type="OrthoDB" id="270318at2759"/>
<proteinExistence type="predicted"/>
<dbReference type="EC" id="2.5.1.32" evidence="2"/>
<comment type="catalytic activity">
    <reaction evidence="1">
        <text>2 (2E,6E,10E)-geranylgeranyl diphosphate = 15-cis-phytoene + 2 diphosphate</text>
        <dbReference type="Rhea" id="RHEA:34475"/>
        <dbReference type="ChEBI" id="CHEBI:27787"/>
        <dbReference type="ChEBI" id="CHEBI:33019"/>
        <dbReference type="ChEBI" id="CHEBI:58756"/>
        <dbReference type="EC" id="2.5.1.32"/>
    </reaction>
</comment>
<dbReference type="InterPro" id="IPR008949">
    <property type="entry name" value="Isoprenoid_synthase_dom_sf"/>
</dbReference>
<dbReference type="EMBL" id="LIAE01006511">
    <property type="protein sequence ID" value="PAV88572.1"/>
    <property type="molecule type" value="Genomic_DNA"/>
</dbReference>
<accession>A0A2A2LQQ3</accession>
<dbReference type="GO" id="GO:0016117">
    <property type="term" value="P:carotenoid biosynthetic process"/>
    <property type="evidence" value="ECO:0007669"/>
    <property type="project" value="UniProtKB-KW"/>
</dbReference>
<dbReference type="AlphaFoldDB" id="A0A2A2LQQ3"/>
<dbReference type="SUPFAM" id="SSF48576">
    <property type="entry name" value="Terpenoid synthases"/>
    <property type="match status" value="1"/>
</dbReference>
<name>A0A2A2LQQ3_9BILA</name>
<dbReference type="PANTHER" id="PTHR31480">
    <property type="entry name" value="BIFUNCTIONAL LYCOPENE CYCLASE/PHYTOENE SYNTHASE"/>
    <property type="match status" value="1"/>
</dbReference>
<dbReference type="Pfam" id="PF00494">
    <property type="entry name" value="SQS_PSY"/>
    <property type="match status" value="1"/>
</dbReference>
<evidence type="ECO:0000313" key="5">
    <source>
        <dbReference type="Proteomes" id="UP000218231"/>
    </source>
</evidence>
<evidence type="ECO:0000256" key="3">
    <source>
        <dbReference type="ARBA" id="ARBA00022746"/>
    </source>
</evidence>